<comment type="caution">
    <text evidence="1">The sequence shown here is derived from an EMBL/GenBank/DDBJ whole genome shotgun (WGS) entry which is preliminary data.</text>
</comment>
<dbReference type="EMBL" id="PFNJ01000033">
    <property type="protein sequence ID" value="PIZ43252.1"/>
    <property type="molecule type" value="Genomic_DNA"/>
</dbReference>
<dbReference type="InterPro" id="IPR005883">
    <property type="entry name" value="PilM"/>
</dbReference>
<evidence type="ECO:0000313" key="2">
    <source>
        <dbReference type="Proteomes" id="UP000230970"/>
    </source>
</evidence>
<reference evidence="2" key="1">
    <citation type="submission" date="2017-09" db="EMBL/GenBank/DDBJ databases">
        <title>Depth-based differentiation of microbial function through sediment-hosted aquifers and enrichment of novel symbionts in the deep terrestrial subsurface.</title>
        <authorList>
            <person name="Probst A.J."/>
            <person name="Ladd B."/>
            <person name="Jarett J.K."/>
            <person name="Geller-Mcgrath D.E."/>
            <person name="Sieber C.M.K."/>
            <person name="Emerson J.B."/>
            <person name="Anantharaman K."/>
            <person name="Thomas B.C."/>
            <person name="Malmstrom R."/>
            <person name="Stieglmeier M."/>
            <person name="Klingl A."/>
            <person name="Woyke T."/>
            <person name="Ryan C.M."/>
            <person name="Banfield J.F."/>
        </authorList>
    </citation>
    <scope>NUCLEOTIDE SEQUENCE [LARGE SCALE GENOMIC DNA]</scope>
</reference>
<organism evidence="1 2">
    <name type="scientific">candidate division WWE3 bacterium CG_4_10_14_0_2_um_filter_42_8</name>
    <dbReference type="NCBI Taxonomy" id="1975074"/>
    <lineage>
        <taxon>Bacteria</taxon>
        <taxon>Katanobacteria</taxon>
    </lineage>
</organism>
<evidence type="ECO:0008006" key="3">
    <source>
        <dbReference type="Google" id="ProtNLM"/>
    </source>
</evidence>
<dbReference type="Pfam" id="PF11104">
    <property type="entry name" value="PilM_2"/>
    <property type="match status" value="1"/>
</dbReference>
<dbReference type="InterPro" id="IPR043129">
    <property type="entry name" value="ATPase_NBD"/>
</dbReference>
<dbReference type="AlphaFoldDB" id="A0A2M7TCZ3"/>
<dbReference type="SUPFAM" id="SSF53067">
    <property type="entry name" value="Actin-like ATPase domain"/>
    <property type="match status" value="1"/>
</dbReference>
<feature type="non-terminal residue" evidence="1">
    <location>
        <position position="1"/>
    </location>
</feature>
<proteinExistence type="predicted"/>
<evidence type="ECO:0000313" key="1">
    <source>
        <dbReference type="EMBL" id="PIZ43252.1"/>
    </source>
</evidence>
<protein>
    <recommendedName>
        <fullName evidence="3">Pilus assembly protein PilM</fullName>
    </recommendedName>
</protein>
<sequence length="93" mass="10167">IKPIFDVIISEIERAVLSYRSRFPTDPIKRAVLCGGTAKLPGVAVYLTNVLDFEVQIGDPWENIKKPSKAIEEKLEPDAPSFGVAVGLAMRGL</sequence>
<gene>
    <name evidence="1" type="ORF">COY34_01235</name>
</gene>
<dbReference type="Gene3D" id="3.30.420.40">
    <property type="match status" value="2"/>
</dbReference>
<dbReference type="Proteomes" id="UP000230970">
    <property type="component" value="Unassembled WGS sequence"/>
</dbReference>
<accession>A0A2M7TCZ3</accession>
<name>A0A2M7TCZ3_UNCKA</name>